<dbReference type="EC" id="2.7.7.6" evidence="13"/>
<keyword evidence="10 13" id="KW-0804">Transcription</keyword>
<name>A0A8H6VT96_MYCCL</name>
<evidence type="ECO:0000256" key="2">
    <source>
        <dbReference type="ARBA" id="ARBA00007102"/>
    </source>
</evidence>
<keyword evidence="18" id="KW-1185">Reference proteome</keyword>
<keyword evidence="11" id="KW-0687">Ribonucleoprotein</keyword>
<organism evidence="17 18">
    <name type="scientific">Mycena chlorophos</name>
    <name type="common">Agaric fungus</name>
    <name type="synonym">Agaricus chlorophos</name>
    <dbReference type="NCBI Taxonomy" id="658473"/>
    <lineage>
        <taxon>Eukaryota</taxon>
        <taxon>Fungi</taxon>
        <taxon>Dikarya</taxon>
        <taxon>Basidiomycota</taxon>
        <taxon>Agaricomycotina</taxon>
        <taxon>Agaricomycetes</taxon>
        <taxon>Agaricomycetidae</taxon>
        <taxon>Agaricales</taxon>
        <taxon>Marasmiineae</taxon>
        <taxon>Mycenaceae</taxon>
        <taxon>Mycena</taxon>
    </lineage>
</organism>
<keyword evidence="9" id="KW-0496">Mitochondrion</keyword>
<dbReference type="Pfam" id="PF00338">
    <property type="entry name" value="Ribosomal_S10"/>
    <property type="match status" value="1"/>
</dbReference>
<evidence type="ECO:0000259" key="16">
    <source>
        <dbReference type="SMART" id="SM01403"/>
    </source>
</evidence>
<evidence type="ECO:0000256" key="1">
    <source>
        <dbReference type="ARBA" id="ARBA00004173"/>
    </source>
</evidence>
<dbReference type="PANTHER" id="PTHR10102">
    <property type="entry name" value="DNA-DIRECTED RNA POLYMERASE, MITOCHONDRIAL"/>
    <property type="match status" value="1"/>
</dbReference>
<dbReference type="Pfam" id="PF14700">
    <property type="entry name" value="RPOL_N"/>
    <property type="match status" value="1"/>
</dbReference>
<dbReference type="Gene3D" id="1.10.287.260">
    <property type="match status" value="1"/>
</dbReference>
<evidence type="ECO:0000313" key="18">
    <source>
        <dbReference type="Proteomes" id="UP000613580"/>
    </source>
</evidence>
<evidence type="ECO:0000256" key="5">
    <source>
        <dbReference type="ARBA" id="ARBA00022679"/>
    </source>
</evidence>
<dbReference type="GO" id="GO:1990904">
    <property type="term" value="C:ribonucleoprotein complex"/>
    <property type="evidence" value="ECO:0007669"/>
    <property type="project" value="UniProtKB-KW"/>
</dbReference>
<comment type="similarity">
    <text evidence="3 13">Belongs to the phage and mitochondrial RNA polymerase family.</text>
</comment>
<evidence type="ECO:0000256" key="9">
    <source>
        <dbReference type="ARBA" id="ARBA00023128"/>
    </source>
</evidence>
<evidence type="ECO:0000256" key="4">
    <source>
        <dbReference type="ARBA" id="ARBA00022478"/>
    </source>
</evidence>
<dbReference type="PROSITE" id="PS00489">
    <property type="entry name" value="RNA_POL_PHAGE_2"/>
    <property type="match status" value="1"/>
</dbReference>
<comment type="function">
    <text evidence="13">DNA-dependent RNA polymerase catalyzes the transcription of DNA into RNA using the four ribonucleoside triphosphates as substrates.</text>
</comment>
<feature type="domain" description="DNA-directed RNA polymerase N-terminal" evidence="15">
    <location>
        <begin position="490"/>
        <end position="810"/>
    </location>
</feature>
<keyword evidence="6 13" id="KW-0548">Nucleotidyltransferase</keyword>
<evidence type="ECO:0000256" key="3">
    <source>
        <dbReference type="ARBA" id="ARBA00009493"/>
    </source>
</evidence>
<keyword evidence="5 13" id="KW-0808">Transferase</keyword>
<dbReference type="HAMAP" id="MF_00508">
    <property type="entry name" value="Ribosomal_uS10"/>
    <property type="match status" value="1"/>
</dbReference>
<comment type="similarity">
    <text evidence="2">Belongs to the universal ribosomal protein uS10 family.</text>
</comment>
<dbReference type="InterPro" id="IPR029262">
    <property type="entry name" value="RPOL_N"/>
</dbReference>
<sequence>MFLQRCVRRRLPLRSYTTASTVDPNIQRLLQAEKEKATNAEELNEVNALLKASELSEVVSDPIIQSEQPLTASILAPERVGKSATDLFGVHTPTTLQSLQNGLSTARLPLPGPLPEDATEEEFAATLVRGRSIHRAHQHARTYLIPAAQIQFRSHDTKLMDLFIHFATHAAASLGIPCGKPFILPTQRSMWTVIRSPFAGKKSQENFERKVHRRGIKAWDADPAVVDLWFRYLRKHAMGGVGIRLHQCSPEHVDALSTDAEAHHPATRAGELSRAAGPHCNAPPPLPQNFRSALNDVWFTNSATQEMLAIMDACLHNLYDVPRAKTIFERLRDTDSGAVDSRVVNAMLEAYLKMASQSDTDYWVEALWELFNSMVEPTAPRIRHCPPCDIPPSVAVPALTHDSAGRDEAAQLVAELSRSAIELNLPSVVAELAEANAIAVSELEEDEQVAEARPVTKESDKSVPFNLATLRKHLTSTALARKVLPTDLMARQKLLEDGVFDAAKERLARQSEVFERFSLQSNILQQPDLQRWMWQWHLLLTERLESEIKAIIAADAGHEFPQGSYTYKNTLISPYLSTVKPERLSLITIIEIMRLSGTGGVAEGMKTARALITVGKAVEYEYKSNMARINRIDVPSSNAPLNYFTNMGYKNLQERRVLAAKLSSDSEGWSAPWTQTIRTQVGSVLVECLMDVAQVTRTAKNKFTDEFVTEDQPAFYQSYEYQRGQKLGVLRLNPAVADRLAKDPMPLHPRHLPMLVRPKPWIDFNKGGYLNAKNSAMRFKDSMEQRSYLKYAADNGHVELVFQGLDVLGSTPWRINRRIFDVVLEVWNSGKRLGKIPPEVFDQPEPEPLAENETDMYLRNAHISRQKQYNQAKAANHSDRCSVNYKIEISRSFLNDVFYLPHNVDFRGRAYPIPPHLNHIGDDLSRGLLIFADKKPLGERGFRWLKIHLSNVFGFDKANFDERVAFTEAHMDDIYDAVLNPLTGRGWWQKADDPWQCLATCMELHAAIESGDPLTYESALPVHQDGTCNGLQHYAALGGDEQGAQQVNLTRTERPSDVYSFVGQMVEKDIAAAAEKGDPTAKLLQGKITRKIVKQTVMTTVYGVTFIGARDQIEKQLRDFKIVPDEQIWQAATFLARRVLAAIGDLFQGAKGIMNWLNLCARLIAKSIPGDRLPEALGELQLKRKRLGRKAKALPEDHIRREQMTSVVWTTPLGLPICQPYRKIARKQIYTNLQSVYISDPSAPAEVNPSKQASAFPPNFIHSLDATHMMLTAIECNVQGLTFASVHDSYWTHACSVDEMSSIIRATFIALHSSDVLEKLREEFLTRYHGFQIPLYHLRSPSLQKMMRAAGARIRATPEQAKSIRMLSDIVEVTEDEDTTVSTKKVYDGEEMESMVSRMEKESLDAHEESDADVEEEAGENKKRGRPRKVPTSEPRSEQRKRQQAQAVAELMGKFVDVTDLLPPLPPKGSFDVQDIKDSPYFFS</sequence>
<dbReference type="InterPro" id="IPR046950">
    <property type="entry name" value="DNA-dir_Rpol_C_phage-type"/>
</dbReference>
<comment type="caution">
    <text evidence="17">The sequence shown here is derived from an EMBL/GenBank/DDBJ whole genome shotgun (WGS) entry which is preliminary data.</text>
</comment>
<dbReference type="PANTHER" id="PTHR10102:SF0">
    <property type="entry name" value="DNA-DIRECTED RNA POLYMERASE, MITOCHONDRIAL"/>
    <property type="match status" value="1"/>
</dbReference>
<feature type="region of interest" description="Disordered" evidence="14">
    <location>
        <begin position="260"/>
        <end position="286"/>
    </location>
</feature>
<dbReference type="InterPro" id="IPR036838">
    <property type="entry name" value="Ribosomal_uS10_dom_sf"/>
</dbReference>
<dbReference type="Gene3D" id="1.10.150.20">
    <property type="entry name" value="5' to 3' exonuclease, C-terminal subdomain"/>
    <property type="match status" value="1"/>
</dbReference>
<dbReference type="GO" id="GO:0006390">
    <property type="term" value="P:mitochondrial transcription"/>
    <property type="evidence" value="ECO:0007669"/>
    <property type="project" value="TreeGrafter"/>
</dbReference>
<dbReference type="InterPro" id="IPR001848">
    <property type="entry name" value="Ribosomal_uS10"/>
</dbReference>
<evidence type="ECO:0000256" key="12">
    <source>
        <dbReference type="ARBA" id="ARBA00048552"/>
    </source>
</evidence>
<dbReference type="InterPro" id="IPR002092">
    <property type="entry name" value="DNA-dir_Rpol_phage-type"/>
</dbReference>
<evidence type="ECO:0000256" key="11">
    <source>
        <dbReference type="ARBA" id="ARBA00023274"/>
    </source>
</evidence>
<dbReference type="FunFam" id="1.10.287.280:FF:000001">
    <property type="entry name" value="DNA-directed RNA polymerase"/>
    <property type="match status" value="1"/>
</dbReference>
<dbReference type="GO" id="GO:0034245">
    <property type="term" value="C:mitochondrial DNA-directed RNA polymerase complex"/>
    <property type="evidence" value="ECO:0007669"/>
    <property type="project" value="TreeGrafter"/>
</dbReference>
<dbReference type="SMART" id="SM01311">
    <property type="entry name" value="RPOL_N"/>
    <property type="match status" value="1"/>
</dbReference>
<reference evidence="17" key="1">
    <citation type="submission" date="2020-05" db="EMBL/GenBank/DDBJ databases">
        <title>Mycena genomes resolve the evolution of fungal bioluminescence.</title>
        <authorList>
            <person name="Tsai I.J."/>
        </authorList>
    </citation>
    <scope>NUCLEOTIDE SEQUENCE</scope>
    <source>
        <strain evidence="17">110903Hualien_Pintung</strain>
    </source>
</reference>
<comment type="catalytic activity">
    <reaction evidence="12 13">
        <text>RNA(n) + a ribonucleoside 5'-triphosphate = RNA(n+1) + diphosphate</text>
        <dbReference type="Rhea" id="RHEA:21248"/>
        <dbReference type="Rhea" id="RHEA-COMP:14527"/>
        <dbReference type="Rhea" id="RHEA-COMP:17342"/>
        <dbReference type="ChEBI" id="CHEBI:33019"/>
        <dbReference type="ChEBI" id="CHEBI:61557"/>
        <dbReference type="ChEBI" id="CHEBI:140395"/>
        <dbReference type="EC" id="2.7.7.6"/>
    </reaction>
</comment>
<dbReference type="GO" id="GO:0005840">
    <property type="term" value="C:ribosome"/>
    <property type="evidence" value="ECO:0007669"/>
    <property type="project" value="UniProtKB-KW"/>
</dbReference>
<keyword evidence="4 13" id="KW-0240">DNA-directed RNA polymerase</keyword>
<dbReference type="PRINTS" id="PR00971">
    <property type="entry name" value="RIBOSOMALS10"/>
</dbReference>
<gene>
    <name evidence="17" type="ORF">HMN09_01192700</name>
</gene>
<feature type="compositionally biased region" description="Basic and acidic residues" evidence="14">
    <location>
        <begin position="1398"/>
        <end position="1409"/>
    </location>
</feature>
<proteinExistence type="inferred from homology"/>
<evidence type="ECO:0000256" key="8">
    <source>
        <dbReference type="ARBA" id="ARBA00022980"/>
    </source>
</evidence>
<evidence type="ECO:0000256" key="10">
    <source>
        <dbReference type="ARBA" id="ARBA00023163"/>
    </source>
</evidence>
<dbReference type="GO" id="GO:0006412">
    <property type="term" value="P:translation"/>
    <property type="evidence" value="ECO:0007669"/>
    <property type="project" value="InterPro"/>
</dbReference>
<keyword evidence="7" id="KW-0809">Transit peptide</keyword>
<dbReference type="SUPFAM" id="SSF56672">
    <property type="entry name" value="DNA/RNA polymerases"/>
    <property type="match status" value="1"/>
</dbReference>
<dbReference type="Pfam" id="PF00940">
    <property type="entry name" value="RNA_pol"/>
    <property type="match status" value="1"/>
</dbReference>
<dbReference type="Gene3D" id="1.10.1320.10">
    <property type="entry name" value="DNA-directed RNA polymerase, N-terminal domain"/>
    <property type="match status" value="1"/>
</dbReference>
<evidence type="ECO:0000256" key="6">
    <source>
        <dbReference type="ARBA" id="ARBA00022695"/>
    </source>
</evidence>
<feature type="region of interest" description="Disordered" evidence="14">
    <location>
        <begin position="1378"/>
        <end position="1484"/>
    </location>
</feature>
<dbReference type="PROSITE" id="PS00900">
    <property type="entry name" value="RNA_POL_PHAGE_1"/>
    <property type="match status" value="1"/>
</dbReference>
<accession>A0A8H6VT96</accession>
<dbReference type="InterPro" id="IPR027486">
    <property type="entry name" value="Ribosomal_uS10_dom"/>
</dbReference>
<protein>
    <recommendedName>
        <fullName evidence="13">DNA-directed RNA polymerase</fullName>
        <ecNumber evidence="13">2.7.7.6</ecNumber>
    </recommendedName>
</protein>
<comment type="subcellular location">
    <subcellularLocation>
        <location evidence="1">Mitochondrion</location>
    </subcellularLocation>
</comment>
<dbReference type="FunFam" id="1.10.150.20:FF:000041">
    <property type="entry name" value="DNA-directed RNA polymerase"/>
    <property type="match status" value="1"/>
</dbReference>
<dbReference type="Proteomes" id="UP000613580">
    <property type="component" value="Unassembled WGS sequence"/>
</dbReference>
<keyword evidence="8" id="KW-0689">Ribosomal protein</keyword>
<dbReference type="InterPro" id="IPR043502">
    <property type="entry name" value="DNA/RNA_pol_sf"/>
</dbReference>
<dbReference type="SMART" id="SM01403">
    <property type="entry name" value="Ribosomal_S10"/>
    <property type="match status" value="1"/>
</dbReference>
<dbReference type="EMBL" id="JACAZE010000021">
    <property type="protein sequence ID" value="KAF7293147.1"/>
    <property type="molecule type" value="Genomic_DNA"/>
</dbReference>
<dbReference type="GO" id="GO:0003899">
    <property type="term" value="F:DNA-directed RNA polymerase activity"/>
    <property type="evidence" value="ECO:0007669"/>
    <property type="project" value="UniProtKB-EC"/>
</dbReference>
<evidence type="ECO:0000256" key="13">
    <source>
        <dbReference type="RuleBase" id="RU003805"/>
    </source>
</evidence>
<dbReference type="InterPro" id="IPR024075">
    <property type="entry name" value="DNA-dir_RNA_pol_helix_hairp_sf"/>
</dbReference>
<evidence type="ECO:0000256" key="14">
    <source>
        <dbReference type="SAM" id="MobiDB-lite"/>
    </source>
</evidence>
<evidence type="ECO:0000259" key="15">
    <source>
        <dbReference type="SMART" id="SM01311"/>
    </source>
</evidence>
<dbReference type="OrthoDB" id="276422at2759"/>
<dbReference type="GO" id="GO:0001018">
    <property type="term" value="F:mitochondrial promoter sequence-specific DNA binding"/>
    <property type="evidence" value="ECO:0007669"/>
    <property type="project" value="TreeGrafter"/>
</dbReference>
<dbReference type="Gene3D" id="3.30.70.600">
    <property type="entry name" value="Ribosomal protein S10 domain"/>
    <property type="match status" value="1"/>
</dbReference>
<dbReference type="InterPro" id="IPR037159">
    <property type="entry name" value="RNA_POL_N_sf"/>
</dbReference>
<evidence type="ECO:0000256" key="7">
    <source>
        <dbReference type="ARBA" id="ARBA00022946"/>
    </source>
</evidence>
<feature type="domain" description="Small ribosomal subunit protein uS10" evidence="16">
    <location>
        <begin position="149"/>
        <end position="246"/>
    </location>
</feature>
<evidence type="ECO:0000313" key="17">
    <source>
        <dbReference type="EMBL" id="KAF7293147.1"/>
    </source>
</evidence>
<dbReference type="SUPFAM" id="SSF54999">
    <property type="entry name" value="Ribosomal protein S10"/>
    <property type="match status" value="1"/>
</dbReference>
<dbReference type="Gene3D" id="1.10.287.280">
    <property type="match status" value="1"/>
</dbReference>
<dbReference type="GO" id="GO:0003735">
    <property type="term" value="F:structural constituent of ribosome"/>
    <property type="evidence" value="ECO:0007669"/>
    <property type="project" value="InterPro"/>
</dbReference>